<evidence type="ECO:0000313" key="8">
    <source>
        <dbReference type="Proteomes" id="UP000261284"/>
    </source>
</evidence>
<proteinExistence type="predicted"/>
<feature type="transmembrane region" description="Helical" evidence="6">
    <location>
        <begin position="282"/>
        <end position="304"/>
    </location>
</feature>
<feature type="transmembrane region" description="Helical" evidence="6">
    <location>
        <begin position="130"/>
        <end position="151"/>
    </location>
</feature>
<comment type="subcellular location">
    <subcellularLocation>
        <location evidence="1">Cell membrane</location>
        <topology evidence="1">Multi-pass membrane protein</topology>
    </subcellularLocation>
</comment>
<dbReference type="PANTHER" id="PTHR30213">
    <property type="entry name" value="INNER MEMBRANE PROTEIN YHJD"/>
    <property type="match status" value="1"/>
</dbReference>
<gene>
    <name evidence="7" type="ORF">DXN05_11020</name>
</gene>
<dbReference type="GO" id="GO:0005886">
    <property type="term" value="C:plasma membrane"/>
    <property type="evidence" value="ECO:0007669"/>
    <property type="project" value="UniProtKB-SubCell"/>
</dbReference>
<feature type="transmembrane region" description="Helical" evidence="6">
    <location>
        <begin position="63"/>
        <end position="88"/>
    </location>
</feature>
<name>A0A3E1NJF0_9BACT</name>
<feature type="transmembrane region" description="Helical" evidence="6">
    <location>
        <begin position="172"/>
        <end position="197"/>
    </location>
</feature>
<reference evidence="7 8" key="1">
    <citation type="submission" date="2018-08" db="EMBL/GenBank/DDBJ databases">
        <title>Chitinophagaceae sp. K23C18032701, a novel bacterium isolated from forest soil.</title>
        <authorList>
            <person name="Wang C."/>
        </authorList>
    </citation>
    <scope>NUCLEOTIDE SEQUENCE [LARGE SCALE GENOMIC DNA]</scope>
    <source>
        <strain evidence="7 8">K23C18032701</strain>
    </source>
</reference>
<evidence type="ECO:0000256" key="6">
    <source>
        <dbReference type="SAM" id="Phobius"/>
    </source>
</evidence>
<dbReference type="InterPro" id="IPR017039">
    <property type="entry name" value="Virul_fac_BrkB"/>
</dbReference>
<protein>
    <submittedName>
        <fullName evidence="7">YihY/virulence factor BrkB family protein</fullName>
    </submittedName>
</protein>
<keyword evidence="3 6" id="KW-0812">Transmembrane</keyword>
<dbReference type="Proteomes" id="UP000261284">
    <property type="component" value="Unassembled WGS sequence"/>
</dbReference>
<dbReference type="AlphaFoldDB" id="A0A3E1NJF0"/>
<dbReference type="PIRSF" id="PIRSF035875">
    <property type="entry name" value="RNase_BN"/>
    <property type="match status" value="1"/>
</dbReference>
<feature type="transmembrane region" description="Helical" evidence="6">
    <location>
        <begin position="247"/>
        <end position="270"/>
    </location>
</feature>
<keyword evidence="8" id="KW-1185">Reference proteome</keyword>
<feature type="transmembrane region" description="Helical" evidence="6">
    <location>
        <begin position="217"/>
        <end position="235"/>
    </location>
</feature>
<keyword evidence="5 6" id="KW-0472">Membrane</keyword>
<evidence type="ECO:0000256" key="5">
    <source>
        <dbReference type="ARBA" id="ARBA00023136"/>
    </source>
</evidence>
<dbReference type="EMBL" id="QTJU01000003">
    <property type="protein sequence ID" value="RFM28060.1"/>
    <property type="molecule type" value="Genomic_DNA"/>
</dbReference>
<dbReference type="Pfam" id="PF03631">
    <property type="entry name" value="Virul_fac_BrkB"/>
    <property type="match status" value="1"/>
</dbReference>
<accession>A0A3E1NJF0</accession>
<keyword evidence="2" id="KW-1003">Cell membrane</keyword>
<comment type="caution">
    <text evidence="7">The sequence shown here is derived from an EMBL/GenBank/DDBJ whole genome shotgun (WGS) entry which is preliminary data.</text>
</comment>
<evidence type="ECO:0000256" key="1">
    <source>
        <dbReference type="ARBA" id="ARBA00004651"/>
    </source>
</evidence>
<dbReference type="PANTHER" id="PTHR30213:SF0">
    <property type="entry name" value="UPF0761 MEMBRANE PROTEIN YIHY"/>
    <property type="match status" value="1"/>
</dbReference>
<evidence type="ECO:0000256" key="3">
    <source>
        <dbReference type="ARBA" id="ARBA00022692"/>
    </source>
</evidence>
<evidence type="ECO:0000256" key="4">
    <source>
        <dbReference type="ARBA" id="ARBA00022989"/>
    </source>
</evidence>
<evidence type="ECO:0000313" key="7">
    <source>
        <dbReference type="EMBL" id="RFM28060.1"/>
    </source>
</evidence>
<dbReference type="NCBIfam" id="TIGR00765">
    <property type="entry name" value="yihY_not_rbn"/>
    <property type="match status" value="1"/>
</dbReference>
<organism evidence="7 8">
    <name type="scientific">Deminuibacter soli</name>
    <dbReference type="NCBI Taxonomy" id="2291815"/>
    <lineage>
        <taxon>Bacteria</taxon>
        <taxon>Pseudomonadati</taxon>
        <taxon>Bacteroidota</taxon>
        <taxon>Chitinophagia</taxon>
        <taxon>Chitinophagales</taxon>
        <taxon>Chitinophagaceae</taxon>
        <taxon>Deminuibacter</taxon>
    </lineage>
</organism>
<evidence type="ECO:0000256" key="2">
    <source>
        <dbReference type="ARBA" id="ARBA00022475"/>
    </source>
</evidence>
<keyword evidence="4 6" id="KW-1133">Transmembrane helix</keyword>
<sequence>MTQTKPAVVLTKLERVILNSAPASFFINKSRRIILPGFEGLALYDVVQYFLNQVKRVGLNVRAAAISFNFIMAIPAAAIFLFTLVPYLPISKQFHNELFRIVRDITPNQETQKFMVSFLDDIFNKPKGGMLSLGFILAVFYSSNAMMGIIRTFDRSLVYRRRSNFVAKRWRAIRLTTIVILLIIGTILISLGQGVLFKSILGYWGIHNSSIRFWIKTLRWLVILVLFLVSIGLIYKYAPSVTKRWRILSPGAIFAASVTILVTMLFSIWVTNFSNYNKFYGSIGTVLILMFLIFINSLILLVGFELNVSISHLKKERDEQNSLKEMD</sequence>